<dbReference type="Proteomes" id="UP001369815">
    <property type="component" value="Unassembled WGS sequence"/>
</dbReference>
<feature type="transmembrane region" description="Helical" evidence="1">
    <location>
        <begin position="462"/>
        <end position="483"/>
    </location>
</feature>
<keyword evidence="1" id="KW-0472">Membrane</keyword>
<sequence length="576" mass="61621">MAVPRAVRWSNKTLGPDGPWNAVEVTLGSGQDVTVYAGRMWESYFPGAAYCENTAAAGQPCYAQEAGAVYNESAGTGEAPPISFSADAYYAGDMDTVGSSAKRYTDRFSLGTDTSYWNSVSIDDFAMALMSDTQLRYPNGNNYPIFAGCLGLGAAPNIPGQAAGAINTSLLAGTLYTNHAIASQTFGLHIGSAAPNRVPGSLWLGGYDRNRAMNDMLALPIPDPYHEFSNAPLADISIDVVKGGSPFPWDSKGGLLASRNSSIGNQLGITIDACLPYLNLPRSTCDAIAAEIPVKLDEGLGLYLWDTESPDYPRIIQSPSVLTFTFVDPDSNLRKVNISVPFTHLNLTLTKPLVTHPTPYFPCNAASNGAYALGRAFLQDAFIGANLNTAMYFLSQAPGPNLNSENVMAMDNNGRTLNASNNDWITSWNGHWAPLPEPQKSTSNVPSFSGTVPERGIKRRQAIGAAVGGVIGFLLLLFIGLVIRKKYKKHGAGALICGLPLISDKKTAQGAAKDTSAEDSRASVGYSQDRPYELAPTAWQLPADITDMAAELETPHVVHELPAKHLGTHSQYYINR</sequence>
<keyword evidence="1" id="KW-0812">Transmembrane</keyword>
<dbReference type="Gene3D" id="2.40.70.10">
    <property type="entry name" value="Acid Proteases"/>
    <property type="match status" value="1"/>
</dbReference>
<evidence type="ECO:0000313" key="3">
    <source>
        <dbReference type="EMBL" id="KAK6949856.1"/>
    </source>
</evidence>
<organism evidence="3 4">
    <name type="scientific">Daldinia eschscholtzii</name>
    <dbReference type="NCBI Taxonomy" id="292717"/>
    <lineage>
        <taxon>Eukaryota</taxon>
        <taxon>Fungi</taxon>
        <taxon>Dikarya</taxon>
        <taxon>Ascomycota</taxon>
        <taxon>Pezizomycotina</taxon>
        <taxon>Sordariomycetes</taxon>
        <taxon>Xylariomycetidae</taxon>
        <taxon>Xylariales</taxon>
        <taxon>Hypoxylaceae</taxon>
        <taxon>Daldinia</taxon>
    </lineage>
</organism>
<dbReference type="PROSITE" id="PS51767">
    <property type="entry name" value="PEPTIDASE_A1"/>
    <property type="match status" value="1"/>
</dbReference>
<gene>
    <name evidence="3" type="ORF">Daesc_008179</name>
</gene>
<feature type="domain" description="Peptidase A1" evidence="2">
    <location>
        <begin position="21"/>
        <end position="395"/>
    </location>
</feature>
<dbReference type="SUPFAM" id="SSF50630">
    <property type="entry name" value="Acid proteases"/>
    <property type="match status" value="1"/>
</dbReference>
<proteinExistence type="predicted"/>
<keyword evidence="4" id="KW-1185">Reference proteome</keyword>
<accession>A0AAX6MBQ7</accession>
<evidence type="ECO:0000313" key="4">
    <source>
        <dbReference type="Proteomes" id="UP001369815"/>
    </source>
</evidence>
<comment type="caution">
    <text evidence="3">The sequence shown here is derived from an EMBL/GenBank/DDBJ whole genome shotgun (WGS) entry which is preliminary data.</text>
</comment>
<evidence type="ECO:0000259" key="2">
    <source>
        <dbReference type="PROSITE" id="PS51767"/>
    </source>
</evidence>
<dbReference type="InterPro" id="IPR021109">
    <property type="entry name" value="Peptidase_aspartic_dom_sf"/>
</dbReference>
<protein>
    <recommendedName>
        <fullName evidence="2">Peptidase A1 domain-containing protein</fullName>
    </recommendedName>
</protein>
<reference evidence="3 4" key="1">
    <citation type="journal article" date="2024" name="Front Chem Biol">
        <title>Unveiling the potential of Daldinia eschscholtzii MFLUCC 19-0629 through bioactivity and bioinformatics studies for enhanced sustainable agriculture production.</title>
        <authorList>
            <person name="Brooks S."/>
            <person name="Weaver J.A."/>
            <person name="Klomchit A."/>
            <person name="Alharthi S.A."/>
            <person name="Onlamun T."/>
            <person name="Nurani R."/>
            <person name="Vong T.K."/>
            <person name="Alberti F."/>
            <person name="Greco C."/>
        </authorList>
    </citation>
    <scope>NUCLEOTIDE SEQUENCE [LARGE SCALE GENOMIC DNA]</scope>
    <source>
        <strain evidence="3">MFLUCC 19-0629</strain>
    </source>
</reference>
<dbReference type="EMBL" id="JBANMG010000008">
    <property type="protein sequence ID" value="KAK6949856.1"/>
    <property type="molecule type" value="Genomic_DNA"/>
</dbReference>
<dbReference type="InterPro" id="IPR033121">
    <property type="entry name" value="PEPTIDASE_A1"/>
</dbReference>
<name>A0AAX6MBQ7_9PEZI</name>
<keyword evidence="1" id="KW-1133">Transmembrane helix</keyword>
<dbReference type="AlphaFoldDB" id="A0AAX6MBQ7"/>
<evidence type="ECO:0000256" key="1">
    <source>
        <dbReference type="SAM" id="Phobius"/>
    </source>
</evidence>